<evidence type="ECO:0000313" key="6">
    <source>
        <dbReference type="Proteomes" id="UP001596074"/>
    </source>
</evidence>
<keyword evidence="1" id="KW-0805">Transcription regulation</keyword>
<dbReference type="SUPFAM" id="SSF64288">
    <property type="entry name" value="Chorismate lyase-like"/>
    <property type="match status" value="1"/>
</dbReference>
<dbReference type="PRINTS" id="PR00035">
    <property type="entry name" value="HTHGNTR"/>
</dbReference>
<evidence type="ECO:0000259" key="4">
    <source>
        <dbReference type="PROSITE" id="PS50949"/>
    </source>
</evidence>
<evidence type="ECO:0000256" key="3">
    <source>
        <dbReference type="ARBA" id="ARBA00023163"/>
    </source>
</evidence>
<name>A0ABW1A068_9ACTN</name>
<accession>A0ABW1A068</accession>
<dbReference type="PANTHER" id="PTHR44846:SF17">
    <property type="entry name" value="GNTR-FAMILY TRANSCRIPTIONAL REGULATOR"/>
    <property type="match status" value="1"/>
</dbReference>
<dbReference type="InterPro" id="IPR036388">
    <property type="entry name" value="WH-like_DNA-bd_sf"/>
</dbReference>
<dbReference type="Gene3D" id="3.40.1410.10">
    <property type="entry name" value="Chorismate lyase-like"/>
    <property type="match status" value="1"/>
</dbReference>
<dbReference type="Pfam" id="PF00392">
    <property type="entry name" value="GntR"/>
    <property type="match status" value="1"/>
</dbReference>
<dbReference type="Proteomes" id="UP001596074">
    <property type="component" value="Unassembled WGS sequence"/>
</dbReference>
<organism evidence="5 6">
    <name type="scientific">Actinomadura rugatobispora</name>
    <dbReference type="NCBI Taxonomy" id="1994"/>
    <lineage>
        <taxon>Bacteria</taxon>
        <taxon>Bacillati</taxon>
        <taxon>Actinomycetota</taxon>
        <taxon>Actinomycetes</taxon>
        <taxon>Streptosporangiales</taxon>
        <taxon>Thermomonosporaceae</taxon>
        <taxon>Actinomadura</taxon>
    </lineage>
</organism>
<proteinExistence type="predicted"/>
<keyword evidence="6" id="KW-1185">Reference proteome</keyword>
<dbReference type="PANTHER" id="PTHR44846">
    <property type="entry name" value="MANNOSYL-D-GLYCERATE TRANSPORT/METABOLISM SYSTEM REPRESSOR MNGR-RELATED"/>
    <property type="match status" value="1"/>
</dbReference>
<dbReference type="CDD" id="cd07377">
    <property type="entry name" value="WHTH_GntR"/>
    <property type="match status" value="1"/>
</dbReference>
<comment type="caution">
    <text evidence="5">The sequence shown here is derived from an EMBL/GenBank/DDBJ whole genome shotgun (WGS) entry which is preliminary data.</text>
</comment>
<evidence type="ECO:0000256" key="1">
    <source>
        <dbReference type="ARBA" id="ARBA00023015"/>
    </source>
</evidence>
<evidence type="ECO:0000256" key="2">
    <source>
        <dbReference type="ARBA" id="ARBA00023125"/>
    </source>
</evidence>
<dbReference type="SUPFAM" id="SSF46785">
    <property type="entry name" value="Winged helix' DNA-binding domain"/>
    <property type="match status" value="1"/>
</dbReference>
<dbReference type="RefSeq" id="WP_378282201.1">
    <property type="nucleotide sequence ID" value="NZ_JBHSON010000015.1"/>
</dbReference>
<dbReference type="EMBL" id="JBHSON010000015">
    <property type="protein sequence ID" value="MFC5746580.1"/>
    <property type="molecule type" value="Genomic_DNA"/>
</dbReference>
<protein>
    <submittedName>
        <fullName evidence="5">GntR family transcriptional regulator</fullName>
    </submittedName>
</protein>
<sequence length="278" mass="30991">MSSDDWQSPWNAKIPRYRQLAADLISAIEGGRLRVGDELPSENELCELYGVSRTTVREAFRLVELEGLVSRQQGAVRKVIAAGLRGYTLSLGSEEETRQYAAENIVDYRPNKRGMSAKKAAELDIPDPEMYRSASGLHWERAEGGHLAGFAPRQVQTRLPIAFTTVYIRHPYSEIVDSLHGPSSIVLFAPICAGYGLALSHIDQTSSAMLIPPAIARRLGCEPGEPGLRVIHRFYAEKIGLMELTDEIYPADRFSLFHRFNVVSPPKGRERGRKRATD</sequence>
<feature type="domain" description="HTH gntR-type" evidence="4">
    <location>
        <begin position="14"/>
        <end position="82"/>
    </location>
</feature>
<evidence type="ECO:0000313" key="5">
    <source>
        <dbReference type="EMBL" id="MFC5746580.1"/>
    </source>
</evidence>
<dbReference type="PROSITE" id="PS50949">
    <property type="entry name" value="HTH_GNTR"/>
    <property type="match status" value="1"/>
</dbReference>
<keyword evidence="3" id="KW-0804">Transcription</keyword>
<dbReference type="InterPro" id="IPR050679">
    <property type="entry name" value="Bact_HTH_transcr_reg"/>
</dbReference>
<dbReference type="Pfam" id="PF07702">
    <property type="entry name" value="UTRA"/>
    <property type="match status" value="1"/>
</dbReference>
<dbReference type="SMART" id="SM00345">
    <property type="entry name" value="HTH_GNTR"/>
    <property type="match status" value="1"/>
</dbReference>
<dbReference type="InterPro" id="IPR036390">
    <property type="entry name" value="WH_DNA-bd_sf"/>
</dbReference>
<dbReference type="InterPro" id="IPR000524">
    <property type="entry name" value="Tscrpt_reg_HTH_GntR"/>
</dbReference>
<dbReference type="InterPro" id="IPR028978">
    <property type="entry name" value="Chorismate_lyase_/UTRA_dom_sf"/>
</dbReference>
<keyword evidence="2" id="KW-0238">DNA-binding</keyword>
<reference evidence="6" key="1">
    <citation type="journal article" date="2019" name="Int. J. Syst. Evol. Microbiol.">
        <title>The Global Catalogue of Microorganisms (GCM) 10K type strain sequencing project: providing services to taxonomists for standard genome sequencing and annotation.</title>
        <authorList>
            <consortium name="The Broad Institute Genomics Platform"/>
            <consortium name="The Broad Institute Genome Sequencing Center for Infectious Disease"/>
            <person name="Wu L."/>
            <person name="Ma J."/>
        </authorList>
    </citation>
    <scope>NUCLEOTIDE SEQUENCE [LARGE SCALE GENOMIC DNA]</scope>
    <source>
        <strain evidence="6">KCTC 42087</strain>
    </source>
</reference>
<dbReference type="InterPro" id="IPR011663">
    <property type="entry name" value="UTRA"/>
</dbReference>
<dbReference type="Gene3D" id="1.10.10.10">
    <property type="entry name" value="Winged helix-like DNA-binding domain superfamily/Winged helix DNA-binding domain"/>
    <property type="match status" value="1"/>
</dbReference>
<gene>
    <name evidence="5" type="ORF">ACFPZN_13230</name>
</gene>